<evidence type="ECO:0000256" key="2">
    <source>
        <dbReference type="ARBA" id="ARBA00023015"/>
    </source>
</evidence>
<dbReference type="AlphaFoldDB" id="N6W448"/>
<sequence>MSQDIPPLAALRAFEATARLGSVTAAARELHVTHGAVSRQLRSLDEHFGVMLFTKAGRGIQLTHQGERLQQGIGEAFARMRESCAELKRSSEDAPLTLKCPGSLLARWFIPRLDRFQRDLPDVALQVGSGDSELDPRGEEAGATLVFSEPPWPAELDVIELAAEDICAVASPKQAARFDSGHPETIFTAPLLHTHSRPQAWPQWAQAHGLETSRLERALSDGQGFDHLYYLIEAALAGLGVAIAPRLLVQDDLDSGHLVAPWGSVETPGRLCLMLPRYVPSRRGAQLADWLKAEIGSTEGMQ</sequence>
<dbReference type="Gene3D" id="3.40.190.10">
    <property type="entry name" value="Periplasmic binding protein-like II"/>
    <property type="match status" value="2"/>
</dbReference>
<feature type="domain" description="HTH lysR-type" evidence="5">
    <location>
        <begin position="6"/>
        <end position="63"/>
    </location>
</feature>
<organism evidence="6 7">
    <name type="scientific">Marinobacter nanhaiticus D15-8W</name>
    <dbReference type="NCBI Taxonomy" id="626887"/>
    <lineage>
        <taxon>Bacteria</taxon>
        <taxon>Pseudomonadati</taxon>
        <taxon>Pseudomonadota</taxon>
        <taxon>Gammaproteobacteria</taxon>
        <taxon>Pseudomonadales</taxon>
        <taxon>Marinobacteraceae</taxon>
        <taxon>Marinobacter</taxon>
    </lineage>
</organism>
<dbReference type="GO" id="GO:0043565">
    <property type="term" value="F:sequence-specific DNA binding"/>
    <property type="evidence" value="ECO:0007669"/>
    <property type="project" value="TreeGrafter"/>
</dbReference>
<name>N6W448_9GAMM</name>
<comment type="caution">
    <text evidence="6">The sequence shown here is derived from an EMBL/GenBank/DDBJ whole genome shotgun (WGS) entry which is preliminary data.</text>
</comment>
<dbReference type="eggNOG" id="COG0583">
    <property type="taxonomic scope" value="Bacteria"/>
</dbReference>
<evidence type="ECO:0000256" key="4">
    <source>
        <dbReference type="ARBA" id="ARBA00023163"/>
    </source>
</evidence>
<reference evidence="6 7" key="1">
    <citation type="journal article" date="2013" name="Genome Announc.">
        <title>Genome Sequence of the Polycyclic Aromatic Hydrocarbon-Degrading Bacterium Strain Marinobacter nanhaiticus D15-8WT.</title>
        <authorList>
            <person name="Cui Z."/>
            <person name="Gao W."/>
            <person name="Li Q."/>
            <person name="Xu G."/>
            <person name="Zheng L."/>
        </authorList>
    </citation>
    <scope>NUCLEOTIDE SEQUENCE [LARGE SCALE GENOMIC DNA]</scope>
    <source>
        <strain evidence="6 7">D15-8W</strain>
    </source>
</reference>
<accession>N6W448</accession>
<gene>
    <name evidence="6" type="ORF">J057_06251</name>
</gene>
<dbReference type="InterPro" id="IPR000847">
    <property type="entry name" value="LysR_HTH_N"/>
</dbReference>
<comment type="similarity">
    <text evidence="1">Belongs to the LysR transcriptional regulatory family.</text>
</comment>
<dbReference type="PANTHER" id="PTHR30537:SF74">
    <property type="entry name" value="HTH-TYPE TRANSCRIPTIONAL REGULATOR TRPI"/>
    <property type="match status" value="1"/>
</dbReference>
<dbReference type="STRING" id="626887.J057_06251"/>
<dbReference type="PATRIC" id="fig|626887.3.peg.1248"/>
<dbReference type="SUPFAM" id="SSF53850">
    <property type="entry name" value="Periplasmic binding protein-like II"/>
    <property type="match status" value="1"/>
</dbReference>
<dbReference type="HOGENOM" id="CLU_039613_37_2_6"/>
<keyword evidence="7" id="KW-1185">Reference proteome</keyword>
<dbReference type="InterPro" id="IPR005119">
    <property type="entry name" value="LysR_subst-bd"/>
</dbReference>
<keyword evidence="3" id="KW-0238">DNA-binding</keyword>
<dbReference type="RefSeq" id="WP_004579226.1">
    <property type="nucleotide sequence ID" value="NZ_AP028878.1"/>
</dbReference>
<dbReference type="OrthoDB" id="6787458at2"/>
<dbReference type="PANTHER" id="PTHR30537">
    <property type="entry name" value="HTH-TYPE TRANSCRIPTIONAL REGULATOR"/>
    <property type="match status" value="1"/>
</dbReference>
<dbReference type="InterPro" id="IPR036390">
    <property type="entry name" value="WH_DNA-bd_sf"/>
</dbReference>
<dbReference type="GO" id="GO:0003700">
    <property type="term" value="F:DNA-binding transcription factor activity"/>
    <property type="evidence" value="ECO:0007669"/>
    <property type="project" value="InterPro"/>
</dbReference>
<dbReference type="InterPro" id="IPR036388">
    <property type="entry name" value="WH-like_DNA-bd_sf"/>
</dbReference>
<dbReference type="Proteomes" id="UP000013165">
    <property type="component" value="Unassembled WGS sequence"/>
</dbReference>
<dbReference type="InterPro" id="IPR058163">
    <property type="entry name" value="LysR-type_TF_proteobact-type"/>
</dbReference>
<protein>
    <submittedName>
        <fullName evidence="6">LysR family transcriptional regulator</fullName>
    </submittedName>
</protein>
<dbReference type="GO" id="GO:0006351">
    <property type="term" value="P:DNA-templated transcription"/>
    <property type="evidence" value="ECO:0007669"/>
    <property type="project" value="TreeGrafter"/>
</dbReference>
<dbReference type="EMBL" id="APLQ01000011">
    <property type="protein sequence ID" value="ENO14929.1"/>
    <property type="molecule type" value="Genomic_DNA"/>
</dbReference>
<evidence type="ECO:0000256" key="3">
    <source>
        <dbReference type="ARBA" id="ARBA00023125"/>
    </source>
</evidence>
<keyword evidence="2" id="KW-0805">Transcription regulation</keyword>
<dbReference type="PRINTS" id="PR00039">
    <property type="entry name" value="HTHLYSR"/>
</dbReference>
<dbReference type="FunFam" id="3.40.190.10:FF:000017">
    <property type="entry name" value="Glycine cleavage system transcriptional activator"/>
    <property type="match status" value="1"/>
</dbReference>
<keyword evidence="4" id="KW-0804">Transcription</keyword>
<dbReference type="Pfam" id="PF03466">
    <property type="entry name" value="LysR_substrate"/>
    <property type="match status" value="1"/>
</dbReference>
<dbReference type="PROSITE" id="PS50931">
    <property type="entry name" value="HTH_LYSR"/>
    <property type="match status" value="1"/>
</dbReference>
<evidence type="ECO:0000259" key="5">
    <source>
        <dbReference type="PROSITE" id="PS50931"/>
    </source>
</evidence>
<dbReference type="Gene3D" id="1.10.10.10">
    <property type="entry name" value="Winged helix-like DNA-binding domain superfamily/Winged helix DNA-binding domain"/>
    <property type="match status" value="1"/>
</dbReference>
<evidence type="ECO:0000256" key="1">
    <source>
        <dbReference type="ARBA" id="ARBA00009437"/>
    </source>
</evidence>
<dbReference type="SUPFAM" id="SSF46785">
    <property type="entry name" value="Winged helix' DNA-binding domain"/>
    <property type="match status" value="1"/>
</dbReference>
<evidence type="ECO:0000313" key="7">
    <source>
        <dbReference type="Proteomes" id="UP000013165"/>
    </source>
</evidence>
<evidence type="ECO:0000313" key="6">
    <source>
        <dbReference type="EMBL" id="ENO14929.1"/>
    </source>
</evidence>
<proteinExistence type="inferred from homology"/>
<dbReference type="Pfam" id="PF00126">
    <property type="entry name" value="HTH_1"/>
    <property type="match status" value="1"/>
</dbReference>